<proteinExistence type="predicted"/>
<name>A0A8S5Q696_9CAUD</name>
<dbReference type="EMBL" id="BK015575">
    <property type="protein sequence ID" value="DAE14044.1"/>
    <property type="molecule type" value="Genomic_DNA"/>
</dbReference>
<dbReference type="InterPro" id="IPR011112">
    <property type="entry name" value="Rho-like_N"/>
</dbReference>
<dbReference type="SUPFAM" id="SSF68912">
    <property type="entry name" value="Rho N-terminal domain-like"/>
    <property type="match status" value="1"/>
</dbReference>
<dbReference type="Gene3D" id="1.10.720.10">
    <property type="match status" value="1"/>
</dbReference>
<feature type="region of interest" description="Disordered" evidence="1">
    <location>
        <begin position="56"/>
        <end position="85"/>
    </location>
</feature>
<dbReference type="GO" id="GO:0006353">
    <property type="term" value="P:DNA-templated transcription termination"/>
    <property type="evidence" value="ECO:0007669"/>
    <property type="project" value="InterPro"/>
</dbReference>
<reference evidence="3" key="1">
    <citation type="journal article" date="2021" name="Proc. Natl. Acad. Sci. U.S.A.">
        <title>A Catalog of Tens of Thousands of Viruses from Human Metagenomes Reveals Hidden Associations with Chronic Diseases.</title>
        <authorList>
            <person name="Tisza M.J."/>
            <person name="Buck C.B."/>
        </authorList>
    </citation>
    <scope>NUCLEOTIDE SEQUENCE</scope>
    <source>
        <strain evidence="3">Ctlwr10</strain>
    </source>
</reference>
<evidence type="ECO:0000313" key="3">
    <source>
        <dbReference type="EMBL" id="DAE14044.1"/>
    </source>
</evidence>
<feature type="domain" description="Rho termination factor-like N-terminal" evidence="2">
    <location>
        <begin position="92"/>
        <end position="134"/>
    </location>
</feature>
<organism evidence="3">
    <name type="scientific">Caudovirales sp. ctlwr10</name>
    <dbReference type="NCBI Taxonomy" id="2825771"/>
    <lineage>
        <taxon>Viruses</taxon>
        <taxon>Duplodnaviria</taxon>
        <taxon>Heunggongvirae</taxon>
        <taxon>Uroviricota</taxon>
        <taxon>Caudoviricetes</taxon>
    </lineage>
</organism>
<evidence type="ECO:0000259" key="2">
    <source>
        <dbReference type="SMART" id="SM00959"/>
    </source>
</evidence>
<evidence type="ECO:0000256" key="1">
    <source>
        <dbReference type="SAM" id="MobiDB-lite"/>
    </source>
</evidence>
<dbReference type="Pfam" id="PF07498">
    <property type="entry name" value="Rho_N"/>
    <property type="match status" value="1"/>
</dbReference>
<accession>A0A8S5Q696</accession>
<protein>
    <submittedName>
        <fullName evidence="3">Rho termination factor, N-terminal domain</fullName>
    </submittedName>
</protein>
<sequence length="151" mass="15542">MVEVKITSGSYGWRKTKDAMPKLIERGGTCKVDEAEAQRLVALGVAAIVNEADEAPVATASAPESGAAPCSDIPGAENGAESDTEAHLDAEQLQKMTVAQLKELAEGMCISTAKLKRKDDLIAAIIAVSVEPGEEAAEGELPDLGAAAPVV</sequence>
<dbReference type="InterPro" id="IPR036269">
    <property type="entry name" value="Rho_N_sf"/>
</dbReference>
<dbReference type="SMART" id="SM00959">
    <property type="entry name" value="Rho_N"/>
    <property type="match status" value="1"/>
</dbReference>